<reference evidence="1" key="1">
    <citation type="submission" date="2021-06" db="EMBL/GenBank/DDBJ databases">
        <authorList>
            <person name="Kallberg Y."/>
            <person name="Tangrot J."/>
            <person name="Rosling A."/>
        </authorList>
    </citation>
    <scope>NUCLEOTIDE SEQUENCE</scope>
    <source>
        <strain evidence="1">AU212A</strain>
    </source>
</reference>
<organism evidence="1 2">
    <name type="scientific">Scutellospora calospora</name>
    <dbReference type="NCBI Taxonomy" id="85575"/>
    <lineage>
        <taxon>Eukaryota</taxon>
        <taxon>Fungi</taxon>
        <taxon>Fungi incertae sedis</taxon>
        <taxon>Mucoromycota</taxon>
        <taxon>Glomeromycotina</taxon>
        <taxon>Glomeromycetes</taxon>
        <taxon>Diversisporales</taxon>
        <taxon>Gigasporaceae</taxon>
        <taxon>Scutellospora</taxon>
    </lineage>
</organism>
<protein>
    <submittedName>
        <fullName evidence="1">5242_t:CDS:1</fullName>
    </submittedName>
</protein>
<name>A0ACA9JTU9_9GLOM</name>
<evidence type="ECO:0000313" key="1">
    <source>
        <dbReference type="EMBL" id="CAG8434443.1"/>
    </source>
</evidence>
<keyword evidence="2" id="KW-1185">Reference proteome</keyword>
<evidence type="ECO:0000313" key="2">
    <source>
        <dbReference type="Proteomes" id="UP000789860"/>
    </source>
</evidence>
<proteinExistence type="predicted"/>
<comment type="caution">
    <text evidence="1">The sequence shown here is derived from an EMBL/GenBank/DDBJ whole genome shotgun (WGS) entry which is preliminary data.</text>
</comment>
<dbReference type="EMBL" id="CAJVPM010000021">
    <property type="protein sequence ID" value="CAG8434443.1"/>
    <property type="molecule type" value="Genomic_DNA"/>
</dbReference>
<sequence>MFAKAKLRSEDKSRSGIESEIKPISNCEIDSEYGEDSEYDFDFIQRIEQGAFGIVFKAEWIIHKLPVVLKIFKPELNSDQDNIEKIFNEEFIQI</sequence>
<accession>A0ACA9JTU9</accession>
<gene>
    <name evidence="1" type="ORF">SCALOS_LOCUS76</name>
</gene>
<dbReference type="Proteomes" id="UP000789860">
    <property type="component" value="Unassembled WGS sequence"/>
</dbReference>